<dbReference type="InterPro" id="IPR011012">
    <property type="entry name" value="Longin-like_dom_sf"/>
</dbReference>
<reference evidence="2" key="1">
    <citation type="submission" date="2023-10" db="EMBL/GenBank/DDBJ databases">
        <authorList>
            <person name="Chen Y."/>
            <person name="Shah S."/>
            <person name="Dougan E. K."/>
            <person name="Thang M."/>
            <person name="Chan C."/>
        </authorList>
    </citation>
    <scope>NUCLEOTIDE SEQUENCE [LARGE SCALE GENOMIC DNA]</scope>
</reference>
<proteinExistence type="predicted"/>
<keyword evidence="3" id="KW-1185">Reference proteome</keyword>
<organism evidence="2 3">
    <name type="scientific">Prorocentrum cordatum</name>
    <dbReference type="NCBI Taxonomy" id="2364126"/>
    <lineage>
        <taxon>Eukaryota</taxon>
        <taxon>Sar</taxon>
        <taxon>Alveolata</taxon>
        <taxon>Dinophyceae</taxon>
        <taxon>Prorocentrales</taxon>
        <taxon>Prorocentraceae</taxon>
        <taxon>Prorocentrum</taxon>
    </lineage>
</organism>
<sequence>MGIFKKLLAAAKKRLAPNEKLRLSWNEGSVCCLMDREGVLVYCVVTSLVTYPERLAYQLLYDLVVAVNALDQSEVLQCGENALTGKLMQRMKELVKQYEDRPQQLPDAPAGDGPPAGQLQRRQRLRPRRGRAPQRQTDGGSS</sequence>
<evidence type="ECO:0008006" key="4">
    <source>
        <dbReference type="Google" id="ProtNLM"/>
    </source>
</evidence>
<name>A0ABN9T9E6_9DINO</name>
<dbReference type="Gene3D" id="3.30.450.50">
    <property type="entry name" value="Longin domain"/>
    <property type="match status" value="1"/>
</dbReference>
<protein>
    <recommendedName>
        <fullName evidence="4">Coatomer subunit zeta</fullName>
    </recommendedName>
</protein>
<feature type="compositionally biased region" description="Low complexity" evidence="1">
    <location>
        <begin position="104"/>
        <end position="120"/>
    </location>
</feature>
<dbReference type="EMBL" id="CAUYUJ010014472">
    <property type="protein sequence ID" value="CAK0841642.1"/>
    <property type="molecule type" value="Genomic_DNA"/>
</dbReference>
<comment type="caution">
    <text evidence="2">The sequence shown here is derived from an EMBL/GenBank/DDBJ whole genome shotgun (WGS) entry which is preliminary data.</text>
</comment>
<gene>
    <name evidence="2" type="ORF">PCOR1329_LOCUS36804</name>
</gene>
<accession>A0ABN9T9E6</accession>
<feature type="region of interest" description="Disordered" evidence="1">
    <location>
        <begin position="98"/>
        <end position="142"/>
    </location>
</feature>
<evidence type="ECO:0000313" key="2">
    <source>
        <dbReference type="EMBL" id="CAK0841642.1"/>
    </source>
</evidence>
<evidence type="ECO:0000256" key="1">
    <source>
        <dbReference type="SAM" id="MobiDB-lite"/>
    </source>
</evidence>
<feature type="compositionally biased region" description="Basic residues" evidence="1">
    <location>
        <begin position="121"/>
        <end position="132"/>
    </location>
</feature>
<dbReference type="Proteomes" id="UP001189429">
    <property type="component" value="Unassembled WGS sequence"/>
</dbReference>
<dbReference type="SUPFAM" id="SSF64356">
    <property type="entry name" value="SNARE-like"/>
    <property type="match status" value="1"/>
</dbReference>
<evidence type="ECO:0000313" key="3">
    <source>
        <dbReference type="Proteomes" id="UP001189429"/>
    </source>
</evidence>